<comment type="cofactor">
    <cofactor evidence="7 10">
        <name>Mg(2+)</name>
        <dbReference type="ChEBI" id="CHEBI:18420"/>
    </cofactor>
    <text evidence="7 10">Binds 1 Mg(2+) ion per subunit.</text>
</comment>
<evidence type="ECO:0000256" key="3">
    <source>
        <dbReference type="ARBA" id="ARBA00011424"/>
    </source>
</evidence>
<keyword evidence="11" id="KW-0489">Methyltransferase</keyword>
<keyword evidence="5 7" id="KW-0808">Transferase</keyword>
<dbReference type="GO" id="GO:0000287">
    <property type="term" value="F:magnesium ion binding"/>
    <property type="evidence" value="ECO:0007669"/>
    <property type="project" value="TreeGrafter"/>
</dbReference>
<dbReference type="GO" id="GO:0015940">
    <property type="term" value="P:pantothenate biosynthetic process"/>
    <property type="evidence" value="ECO:0007669"/>
    <property type="project" value="UniProtKB-UniRule"/>
</dbReference>
<dbReference type="PANTHER" id="PTHR20881">
    <property type="entry name" value="3-METHYL-2-OXOBUTANOATE HYDROXYMETHYLTRANSFERASE"/>
    <property type="match status" value="1"/>
</dbReference>
<dbReference type="GO" id="GO:0005737">
    <property type="term" value="C:cytoplasm"/>
    <property type="evidence" value="ECO:0007669"/>
    <property type="project" value="UniProtKB-SubCell"/>
</dbReference>
<comment type="subcellular location">
    <subcellularLocation>
        <location evidence="7">Cytoplasm</location>
    </subcellularLocation>
</comment>
<feature type="binding site" evidence="7 10">
    <location>
        <position position="43"/>
    </location>
    <ligand>
        <name>Mg(2+)</name>
        <dbReference type="ChEBI" id="CHEBI:18420"/>
    </ligand>
</feature>
<comment type="caution">
    <text evidence="11">The sequence shown here is derived from an EMBL/GenBank/DDBJ whole genome shotgun (WGS) entry which is preliminary data.</text>
</comment>
<name>A0A1J5DSD2_9BACT</name>
<dbReference type="AlphaFoldDB" id="A0A1J5DSD2"/>
<evidence type="ECO:0000256" key="9">
    <source>
        <dbReference type="PIRSR" id="PIRSR000388-2"/>
    </source>
</evidence>
<protein>
    <recommendedName>
        <fullName evidence="7">3-methyl-2-oxobutanoate hydroxymethyltransferase</fullName>
        <ecNumber evidence="7">2.1.2.11</ecNumber>
    </recommendedName>
    <alternativeName>
        <fullName evidence="7">Ketopantoate hydroxymethyltransferase</fullName>
        <shortName evidence="7">KPHMT</shortName>
    </alternativeName>
</protein>
<dbReference type="NCBIfam" id="NF001452">
    <property type="entry name" value="PRK00311.1"/>
    <property type="match status" value="1"/>
</dbReference>
<dbReference type="EMBL" id="MNYI01000164">
    <property type="protein sequence ID" value="OIP38988.1"/>
    <property type="molecule type" value="Genomic_DNA"/>
</dbReference>
<dbReference type="SUPFAM" id="SSF51621">
    <property type="entry name" value="Phosphoenolpyruvate/pyruvate domain"/>
    <property type="match status" value="1"/>
</dbReference>
<gene>
    <name evidence="7" type="primary">panB</name>
    <name evidence="11" type="ORF">AUJ95_05985</name>
</gene>
<dbReference type="Proteomes" id="UP000183085">
    <property type="component" value="Unassembled WGS sequence"/>
</dbReference>
<dbReference type="GO" id="GO:0008168">
    <property type="term" value="F:methyltransferase activity"/>
    <property type="evidence" value="ECO:0007669"/>
    <property type="project" value="UniProtKB-KW"/>
</dbReference>
<dbReference type="HAMAP" id="MF_00156">
    <property type="entry name" value="PanB"/>
    <property type="match status" value="1"/>
</dbReference>
<dbReference type="NCBIfam" id="TIGR00222">
    <property type="entry name" value="panB"/>
    <property type="match status" value="1"/>
</dbReference>
<comment type="catalytic activity">
    <reaction evidence="7">
        <text>(6R)-5,10-methylene-5,6,7,8-tetrahydrofolate + 3-methyl-2-oxobutanoate + H2O = 2-dehydropantoate + (6S)-5,6,7,8-tetrahydrofolate</text>
        <dbReference type="Rhea" id="RHEA:11824"/>
        <dbReference type="ChEBI" id="CHEBI:11561"/>
        <dbReference type="ChEBI" id="CHEBI:11851"/>
        <dbReference type="ChEBI" id="CHEBI:15377"/>
        <dbReference type="ChEBI" id="CHEBI:15636"/>
        <dbReference type="ChEBI" id="CHEBI:57453"/>
        <dbReference type="EC" id="2.1.2.11"/>
    </reaction>
</comment>
<evidence type="ECO:0000313" key="11">
    <source>
        <dbReference type="EMBL" id="OIP38988.1"/>
    </source>
</evidence>
<dbReference type="GO" id="GO:0032259">
    <property type="term" value="P:methylation"/>
    <property type="evidence" value="ECO:0007669"/>
    <property type="project" value="UniProtKB-KW"/>
</dbReference>
<evidence type="ECO:0000256" key="5">
    <source>
        <dbReference type="ARBA" id="ARBA00022679"/>
    </source>
</evidence>
<feature type="binding site" evidence="7 9">
    <location>
        <begin position="43"/>
        <end position="44"/>
    </location>
    <ligand>
        <name>3-methyl-2-oxobutanoate</name>
        <dbReference type="ChEBI" id="CHEBI:11851"/>
    </ligand>
</feature>
<evidence type="ECO:0000256" key="7">
    <source>
        <dbReference type="HAMAP-Rule" id="MF_00156"/>
    </source>
</evidence>
<comment type="subunit">
    <text evidence="3 7">Homodecamer; pentamer of dimers.</text>
</comment>
<dbReference type="GO" id="GO:0003864">
    <property type="term" value="F:3-methyl-2-oxobutanoate hydroxymethyltransferase activity"/>
    <property type="evidence" value="ECO:0007669"/>
    <property type="project" value="UniProtKB-UniRule"/>
</dbReference>
<feature type="binding site" evidence="7 9">
    <location>
        <position position="82"/>
    </location>
    <ligand>
        <name>3-methyl-2-oxobutanoate</name>
        <dbReference type="ChEBI" id="CHEBI:11851"/>
    </ligand>
</feature>
<feature type="binding site" evidence="7 10">
    <location>
        <position position="82"/>
    </location>
    <ligand>
        <name>Mg(2+)</name>
        <dbReference type="ChEBI" id="CHEBI:18420"/>
    </ligand>
</feature>
<sequence length="265" mass="28897">MITTTNLLQMKKSGQKITMLTAYDYSVASILDEAKVDVLLVGDSLGMVMLGYKDTLPVTMDEMVHHTKAVVRACNHALIVADMPFLSYKVDIRDAVYNAGRLIKEGGAQGVKVEGGAEIVDVVTAIIKADIPVMGHIGLTPQAIHQMGGYKVQGKDSKAAQKIFYDAQCLADTGVFAIVMECIPWKLAEEITHTLPNTPTIGIGAGTHCDGQVLVTHDLLGLYNRKIPKFVRKYADLTSVITIAVENFSKDVREQKFPALQESFE</sequence>
<keyword evidence="4 7" id="KW-0566">Pantothenate biosynthesis</keyword>
<organism evidence="11 12">
    <name type="scientific">Candidatus Desantisbacteria bacterium CG2_30_40_21</name>
    <dbReference type="NCBI Taxonomy" id="1817895"/>
    <lineage>
        <taxon>Bacteria</taxon>
        <taxon>Candidatus Desantisiibacteriota</taxon>
    </lineage>
</organism>
<keyword evidence="7" id="KW-0963">Cytoplasm</keyword>
<evidence type="ECO:0000256" key="6">
    <source>
        <dbReference type="ARBA" id="ARBA00056497"/>
    </source>
</evidence>
<dbReference type="UniPathway" id="UPA00028">
    <property type="reaction ID" value="UER00003"/>
</dbReference>
<reference evidence="11 12" key="1">
    <citation type="journal article" date="2016" name="Environ. Microbiol.">
        <title>Genomic resolution of a cold subsurface aquifer community provides metabolic insights for novel microbes adapted to high CO concentrations.</title>
        <authorList>
            <person name="Probst A.J."/>
            <person name="Castelle C.J."/>
            <person name="Singh A."/>
            <person name="Brown C.T."/>
            <person name="Anantharaman K."/>
            <person name="Sharon I."/>
            <person name="Hug L.A."/>
            <person name="Burstein D."/>
            <person name="Emerson J.B."/>
            <person name="Thomas B.C."/>
            <person name="Banfield J.F."/>
        </authorList>
    </citation>
    <scope>NUCLEOTIDE SEQUENCE [LARGE SCALE GENOMIC DNA]</scope>
    <source>
        <strain evidence="11">CG2_30_40_21</strain>
    </source>
</reference>
<dbReference type="FunFam" id="3.20.20.60:FF:000003">
    <property type="entry name" value="3-methyl-2-oxobutanoate hydroxymethyltransferase"/>
    <property type="match status" value="1"/>
</dbReference>
<accession>A0A1J5DSD2</accession>
<evidence type="ECO:0000256" key="10">
    <source>
        <dbReference type="PIRSR" id="PIRSR000388-3"/>
    </source>
</evidence>
<evidence type="ECO:0000313" key="12">
    <source>
        <dbReference type="Proteomes" id="UP000183085"/>
    </source>
</evidence>
<dbReference type="PIRSF" id="PIRSF000388">
    <property type="entry name" value="Pantoate_hydroxy_MeTrfase"/>
    <property type="match status" value="1"/>
</dbReference>
<evidence type="ECO:0000256" key="4">
    <source>
        <dbReference type="ARBA" id="ARBA00022655"/>
    </source>
</evidence>
<comment type="similarity">
    <text evidence="2 7">Belongs to the PanB family.</text>
</comment>
<evidence type="ECO:0000256" key="1">
    <source>
        <dbReference type="ARBA" id="ARBA00005033"/>
    </source>
</evidence>
<dbReference type="CDD" id="cd06557">
    <property type="entry name" value="KPHMT-like"/>
    <property type="match status" value="1"/>
</dbReference>
<dbReference type="EC" id="2.1.2.11" evidence="7"/>
<feature type="binding site" evidence="7 10">
    <location>
        <position position="114"/>
    </location>
    <ligand>
        <name>Mg(2+)</name>
        <dbReference type="ChEBI" id="CHEBI:18420"/>
    </ligand>
</feature>
<keyword evidence="7 10" id="KW-0479">Metal-binding</keyword>
<dbReference type="InterPro" id="IPR015813">
    <property type="entry name" value="Pyrv/PenolPyrv_kinase-like_dom"/>
</dbReference>
<dbReference type="STRING" id="1817895.AUJ95_05985"/>
<feature type="active site" description="Proton acceptor" evidence="7 8">
    <location>
        <position position="181"/>
    </location>
</feature>
<evidence type="ECO:0000256" key="2">
    <source>
        <dbReference type="ARBA" id="ARBA00008676"/>
    </source>
</evidence>
<evidence type="ECO:0000256" key="8">
    <source>
        <dbReference type="PIRSR" id="PIRSR000388-1"/>
    </source>
</evidence>
<keyword evidence="7 10" id="KW-0460">Magnesium</keyword>
<feature type="binding site" evidence="7 9">
    <location>
        <position position="112"/>
    </location>
    <ligand>
        <name>3-methyl-2-oxobutanoate</name>
        <dbReference type="ChEBI" id="CHEBI:11851"/>
    </ligand>
</feature>
<comment type="pathway">
    <text evidence="1 7">Cofactor biosynthesis; (R)-pantothenate biosynthesis; (R)-pantoate from 3-methyl-2-oxobutanoate: step 1/2.</text>
</comment>
<proteinExistence type="inferred from homology"/>
<dbReference type="InterPro" id="IPR003700">
    <property type="entry name" value="Pantoate_hydroxy_MeTrfase"/>
</dbReference>
<comment type="function">
    <text evidence="6 7">Catalyzes the reversible reaction in which hydroxymethyl group from 5,10-methylenetetrahydrofolate is transferred onto alpha-ketoisovalerate to form ketopantoate.</text>
</comment>
<dbReference type="Gene3D" id="3.20.20.60">
    <property type="entry name" value="Phosphoenolpyruvate-binding domains"/>
    <property type="match status" value="1"/>
</dbReference>
<dbReference type="InterPro" id="IPR040442">
    <property type="entry name" value="Pyrv_kinase-like_dom_sf"/>
</dbReference>
<dbReference type="PANTHER" id="PTHR20881:SF0">
    <property type="entry name" value="3-METHYL-2-OXOBUTANOATE HYDROXYMETHYLTRANSFERASE"/>
    <property type="match status" value="1"/>
</dbReference>
<dbReference type="Pfam" id="PF02548">
    <property type="entry name" value="Pantoate_transf"/>
    <property type="match status" value="1"/>
</dbReference>